<dbReference type="EMBL" id="FQNC01000049">
    <property type="protein sequence ID" value="SGY83309.1"/>
    <property type="molecule type" value="Genomic_DNA"/>
</dbReference>
<dbReference type="AlphaFoldDB" id="A0A2X0N7F4"/>
<accession>A0A2X0N7F4</accession>
<protein>
    <submittedName>
        <fullName evidence="1">BQ5605_C009g05628 protein</fullName>
    </submittedName>
</protein>
<gene>
    <name evidence="1" type="primary">BQ5605_C009g05628</name>
    <name evidence="1" type="ORF">BQ5605_C009G05628</name>
</gene>
<evidence type="ECO:0000313" key="1">
    <source>
        <dbReference type="EMBL" id="SGY83309.1"/>
    </source>
</evidence>
<keyword evidence="2" id="KW-1185">Reference proteome</keyword>
<reference evidence="1 2" key="1">
    <citation type="submission" date="2016-11" db="EMBL/GenBank/DDBJ databases">
        <authorList>
            <person name="Jaros S."/>
            <person name="Januszkiewicz K."/>
            <person name="Wedrychowicz H."/>
        </authorList>
    </citation>
    <scope>NUCLEOTIDE SEQUENCE [LARGE SCALE GENOMIC DNA]</scope>
</reference>
<name>A0A2X0N7F4_9BASI</name>
<sequence length="111" mass="12091">MSHNLRTRPVEFLVGEPRRDWLRETVTGVAVVDEAELRYKLADDTADAIEAVDAAKASEKAASLGGIELAAENELARDMALPETELAELGLEDRMDCEGSIVAEFGVDDCR</sequence>
<dbReference type="Proteomes" id="UP000249464">
    <property type="component" value="Unassembled WGS sequence"/>
</dbReference>
<proteinExistence type="predicted"/>
<evidence type="ECO:0000313" key="2">
    <source>
        <dbReference type="Proteomes" id="UP000249464"/>
    </source>
</evidence>
<organism evidence="1 2">
    <name type="scientific">Microbotryum silenes-dioicae</name>
    <dbReference type="NCBI Taxonomy" id="796604"/>
    <lineage>
        <taxon>Eukaryota</taxon>
        <taxon>Fungi</taxon>
        <taxon>Dikarya</taxon>
        <taxon>Basidiomycota</taxon>
        <taxon>Pucciniomycotina</taxon>
        <taxon>Microbotryomycetes</taxon>
        <taxon>Microbotryales</taxon>
        <taxon>Microbotryaceae</taxon>
        <taxon>Microbotryum</taxon>
    </lineage>
</organism>